<dbReference type="Pfam" id="PF00010">
    <property type="entry name" value="HLH"/>
    <property type="match status" value="1"/>
</dbReference>
<feature type="compositionally biased region" description="Basic and acidic residues" evidence="3">
    <location>
        <begin position="286"/>
        <end position="304"/>
    </location>
</feature>
<feature type="compositionally biased region" description="Polar residues" evidence="3">
    <location>
        <begin position="347"/>
        <end position="369"/>
    </location>
</feature>
<evidence type="ECO:0000256" key="3">
    <source>
        <dbReference type="SAM" id="MobiDB-lite"/>
    </source>
</evidence>
<dbReference type="GO" id="GO:0045944">
    <property type="term" value="P:positive regulation of transcription by RNA polymerase II"/>
    <property type="evidence" value="ECO:0007669"/>
    <property type="project" value="TreeGrafter"/>
</dbReference>
<proteinExistence type="predicted"/>
<feature type="compositionally biased region" description="Polar residues" evidence="3">
    <location>
        <begin position="55"/>
        <end position="69"/>
    </location>
</feature>
<dbReference type="EMBL" id="WNWR01000176">
    <property type="protein sequence ID" value="KAE9989643.1"/>
    <property type="molecule type" value="Genomic_DNA"/>
</dbReference>
<dbReference type="InterPro" id="IPR036638">
    <property type="entry name" value="HLH_DNA-bd_sf"/>
</dbReference>
<dbReference type="GO" id="GO:0046983">
    <property type="term" value="F:protein dimerization activity"/>
    <property type="evidence" value="ECO:0007669"/>
    <property type="project" value="InterPro"/>
</dbReference>
<feature type="domain" description="BHLH" evidence="4">
    <location>
        <begin position="372"/>
        <end position="423"/>
    </location>
</feature>
<feature type="region of interest" description="Disordered" evidence="3">
    <location>
        <begin position="223"/>
        <end position="309"/>
    </location>
</feature>
<dbReference type="GO" id="GO:0003677">
    <property type="term" value="F:DNA binding"/>
    <property type="evidence" value="ECO:0007669"/>
    <property type="project" value="UniProtKB-KW"/>
</dbReference>
<keyword evidence="2" id="KW-0539">Nucleus</keyword>
<dbReference type="PANTHER" id="PTHR10328">
    <property type="entry name" value="PROTEIN MAX MYC-ASSOCIATED FACTOR X"/>
    <property type="match status" value="1"/>
</dbReference>
<evidence type="ECO:0000256" key="1">
    <source>
        <dbReference type="ARBA" id="ARBA00023125"/>
    </source>
</evidence>
<dbReference type="Proteomes" id="UP000490939">
    <property type="component" value="Unassembled WGS sequence"/>
</dbReference>
<feature type="region of interest" description="Disordered" evidence="3">
    <location>
        <begin position="337"/>
        <end position="376"/>
    </location>
</feature>
<feature type="compositionally biased region" description="Polar residues" evidence="3">
    <location>
        <begin position="104"/>
        <end position="120"/>
    </location>
</feature>
<organism evidence="5 6">
    <name type="scientific">Venturia inaequalis</name>
    <name type="common">Apple scab fungus</name>
    <dbReference type="NCBI Taxonomy" id="5025"/>
    <lineage>
        <taxon>Eukaryota</taxon>
        <taxon>Fungi</taxon>
        <taxon>Dikarya</taxon>
        <taxon>Ascomycota</taxon>
        <taxon>Pezizomycotina</taxon>
        <taxon>Dothideomycetes</taxon>
        <taxon>Pleosporomycetidae</taxon>
        <taxon>Venturiales</taxon>
        <taxon>Venturiaceae</taxon>
        <taxon>Venturia</taxon>
    </lineage>
</organism>
<name>A0A8H3VMI6_VENIN</name>
<keyword evidence="1" id="KW-0238">DNA-binding</keyword>
<comment type="caution">
    <text evidence="5">The sequence shown here is derived from an EMBL/GenBank/DDBJ whole genome shotgun (WGS) entry which is preliminary data.</text>
</comment>
<dbReference type="PROSITE" id="PS50888">
    <property type="entry name" value="BHLH"/>
    <property type="match status" value="1"/>
</dbReference>
<evidence type="ECO:0000313" key="5">
    <source>
        <dbReference type="EMBL" id="KAE9989643.1"/>
    </source>
</evidence>
<sequence>MAADLDPIRLLLECAAADELAASSSPYPSFSLNTQPHHESPTYPYPSIEGGPSYTMDSSRPGTAYTTHHSLPPITALTSDLPPPEPSPGFARQSLDPRDVRDSGNWSQQSKHSSTVSNTAGLQLQTILNHDDSPSRMSMHETAHSARNGHHSLPTITHGVVSYDQQQRGSLDAHSILDSRRGSVDSRMNMGMGHLAISPSSPYDSQNVSRVSLASNLQQQRGIIDQRTNGIPVSPVGSRASLRSNTQPRRAPVIPANPRAVSGMPDPRAAEPTKGFPWAFPDSMPSDDRRGSRSSESSGEHDGISRQNSYAASINSSIFTTESMPVGQKRFEDDLQHHHHSLQHRSVTSLQAHDPGSPQTPGGSGNYSRTPELRVSHKMAERKRRSEMKSLFDELNNILPNSPGGKSSKWEILTKAIEHIKGLKYSGDAIRRETDRMRNDIEMSRRLDDENRMLRSEVQAMFQQLSRLDPSSAHVYGNLTNQLKHEQPPAPVAPASMLPPLQNNGHTGQWAQAAPAAMQGVEYAPGQGYDHR</sequence>
<feature type="region of interest" description="Disordered" evidence="3">
    <location>
        <begin position="24"/>
        <end position="120"/>
    </location>
</feature>
<reference evidence="5 6" key="1">
    <citation type="submission" date="2019-07" db="EMBL/GenBank/DDBJ databases">
        <title>Venturia inaequalis Genome Resource.</title>
        <authorList>
            <person name="Lichtner F.J."/>
        </authorList>
    </citation>
    <scope>NUCLEOTIDE SEQUENCE [LARGE SCALE GENOMIC DNA]</scope>
    <source>
        <strain evidence="5 6">DMI_063113</strain>
    </source>
</reference>
<evidence type="ECO:0000256" key="2">
    <source>
        <dbReference type="ARBA" id="ARBA00023242"/>
    </source>
</evidence>
<dbReference type="GO" id="GO:0003700">
    <property type="term" value="F:DNA-binding transcription factor activity"/>
    <property type="evidence" value="ECO:0007669"/>
    <property type="project" value="TreeGrafter"/>
</dbReference>
<evidence type="ECO:0000313" key="6">
    <source>
        <dbReference type="Proteomes" id="UP000490939"/>
    </source>
</evidence>
<protein>
    <recommendedName>
        <fullName evidence="4">BHLH domain-containing protein</fullName>
    </recommendedName>
</protein>
<keyword evidence="6" id="KW-1185">Reference proteome</keyword>
<dbReference type="PANTHER" id="PTHR10328:SF15">
    <property type="entry name" value="BHLH TRANSCRIPTION FACTOR"/>
    <property type="match status" value="1"/>
</dbReference>
<accession>A0A8H3VMI6</accession>
<gene>
    <name evidence="5" type="ORF">EG327_002444</name>
</gene>
<dbReference type="GO" id="GO:0090575">
    <property type="term" value="C:RNA polymerase II transcription regulator complex"/>
    <property type="evidence" value="ECO:0007669"/>
    <property type="project" value="TreeGrafter"/>
</dbReference>
<dbReference type="SUPFAM" id="SSF47459">
    <property type="entry name" value="HLH, helix-loop-helix DNA-binding domain"/>
    <property type="match status" value="1"/>
</dbReference>
<dbReference type="InterPro" id="IPR011598">
    <property type="entry name" value="bHLH_dom"/>
</dbReference>
<dbReference type="AlphaFoldDB" id="A0A8H3VMI6"/>
<feature type="compositionally biased region" description="Polar residues" evidence="3">
    <location>
        <begin position="24"/>
        <end position="35"/>
    </location>
</feature>
<evidence type="ECO:0000259" key="4">
    <source>
        <dbReference type="PROSITE" id="PS50888"/>
    </source>
</evidence>
<dbReference type="Gene3D" id="4.10.280.10">
    <property type="entry name" value="Helix-loop-helix DNA-binding domain"/>
    <property type="match status" value="1"/>
</dbReference>
<dbReference type="SMART" id="SM00353">
    <property type="entry name" value="HLH"/>
    <property type="match status" value="1"/>
</dbReference>